<evidence type="ECO:0008006" key="2">
    <source>
        <dbReference type="Google" id="ProtNLM"/>
    </source>
</evidence>
<evidence type="ECO:0000313" key="1">
    <source>
        <dbReference type="EnsemblMetazoa" id="Aqu2.1.02325_001"/>
    </source>
</evidence>
<dbReference type="InParanoid" id="A0A1X7SJS9"/>
<protein>
    <recommendedName>
        <fullName evidence="2">DUF4218 domain-containing protein</fullName>
    </recommendedName>
</protein>
<organism evidence="1">
    <name type="scientific">Amphimedon queenslandica</name>
    <name type="common">Sponge</name>
    <dbReference type="NCBI Taxonomy" id="400682"/>
    <lineage>
        <taxon>Eukaryota</taxon>
        <taxon>Metazoa</taxon>
        <taxon>Porifera</taxon>
        <taxon>Demospongiae</taxon>
        <taxon>Heteroscleromorpha</taxon>
        <taxon>Haplosclerida</taxon>
        <taxon>Niphatidae</taxon>
        <taxon>Amphimedon</taxon>
    </lineage>
</organism>
<dbReference type="EnsemblMetazoa" id="Aqu2.1.02325_001">
    <property type="protein sequence ID" value="Aqu2.1.02325_001"/>
    <property type="gene ID" value="Aqu2.1.02325"/>
</dbReference>
<accession>A0A1X7SJS9</accession>
<name>A0A1X7SJS9_AMPQE</name>
<dbReference type="AlphaFoldDB" id="A0A1X7SJS9"/>
<proteinExistence type="predicted"/>
<reference evidence="1" key="1">
    <citation type="submission" date="2017-05" db="UniProtKB">
        <authorList>
            <consortium name="EnsemblMetazoa"/>
        </authorList>
    </citation>
    <scope>IDENTIFICATION</scope>
</reference>
<sequence length="150" mass="17490">MQEEETVPEDFKEAAQSWVSLYLTIHQTKNVTPYIHALAMHVWEFIKLYGSLEPFSRQGLEKLNDFTTLHYMRGTNHRHTNDEALRQLVLKRNRIEKLEDTGAKRVKRFLTPFLTVQVKRNRIKKHITSHDFSFLPSNSGTSDATTSSTD</sequence>